<reference evidence="1 2" key="1">
    <citation type="submission" date="2023-01" db="EMBL/GenBank/DDBJ databases">
        <title>Cultivation and genomic characterization of new, ubiquitous marine nitrite-oxidizing bacteria from the Nitrospirales.</title>
        <authorList>
            <person name="Mueller A.J."/>
            <person name="Daebeler A."/>
            <person name="Herbold C.W."/>
            <person name="Kirkegaard R.H."/>
            <person name="Daims H."/>
        </authorList>
    </citation>
    <scope>NUCLEOTIDE SEQUENCE [LARGE SCALE GENOMIC DNA]</scope>
    <source>
        <strain evidence="1 2">DK</strain>
    </source>
</reference>
<dbReference type="GO" id="GO:0016874">
    <property type="term" value="F:ligase activity"/>
    <property type="evidence" value="ECO:0007669"/>
    <property type="project" value="UniProtKB-KW"/>
</dbReference>
<dbReference type="AlphaFoldDB" id="A0AA96GI59"/>
<dbReference type="SUPFAM" id="SSF55144">
    <property type="entry name" value="LigT-like"/>
    <property type="match status" value="1"/>
</dbReference>
<dbReference type="PANTHER" id="PTHR28141:SF1">
    <property type="entry name" value="2',3'-CYCLIC-NUCLEOTIDE 3'-PHOSPHODIESTERASE"/>
    <property type="match status" value="1"/>
</dbReference>
<dbReference type="KEGG" id="nneo:PQG83_18765"/>
<protein>
    <submittedName>
        <fullName evidence="1">2'-5' RNA ligase family protein</fullName>
    </submittedName>
</protein>
<dbReference type="EMBL" id="CP116968">
    <property type="protein sequence ID" value="WNM61762.1"/>
    <property type="molecule type" value="Genomic_DNA"/>
</dbReference>
<keyword evidence="1" id="KW-0436">Ligase</keyword>
<accession>A0AA96GI59</accession>
<evidence type="ECO:0000313" key="1">
    <source>
        <dbReference type="EMBL" id="WNM61762.1"/>
    </source>
</evidence>
<dbReference type="RefSeq" id="WP_312744308.1">
    <property type="nucleotide sequence ID" value="NZ_CP116968.1"/>
</dbReference>
<dbReference type="GO" id="GO:0009187">
    <property type="term" value="P:cyclic nucleotide metabolic process"/>
    <property type="evidence" value="ECO:0007669"/>
    <property type="project" value="TreeGrafter"/>
</dbReference>
<dbReference type="Gene3D" id="3.90.1140.10">
    <property type="entry name" value="Cyclic phosphodiesterase"/>
    <property type="match status" value="1"/>
</dbReference>
<organism evidence="1 2">
    <name type="scientific">Candidatus Nitrospira neomarina</name>
    <dbReference type="NCBI Taxonomy" id="3020899"/>
    <lineage>
        <taxon>Bacteria</taxon>
        <taxon>Pseudomonadati</taxon>
        <taxon>Nitrospirota</taxon>
        <taxon>Nitrospiria</taxon>
        <taxon>Nitrospirales</taxon>
        <taxon>Nitrospiraceae</taxon>
        <taxon>Nitrospira</taxon>
    </lineage>
</organism>
<proteinExistence type="predicted"/>
<name>A0AA96GI59_9BACT</name>
<dbReference type="InterPro" id="IPR009097">
    <property type="entry name" value="Cyclic_Pdiesterase"/>
</dbReference>
<evidence type="ECO:0000313" key="2">
    <source>
        <dbReference type="Proteomes" id="UP001302494"/>
    </source>
</evidence>
<dbReference type="GO" id="GO:0004113">
    <property type="term" value="F:2',3'-cyclic-nucleotide 3'-phosphodiesterase activity"/>
    <property type="evidence" value="ECO:0007669"/>
    <property type="project" value="TreeGrafter"/>
</dbReference>
<sequence>MASAYHLWLTPTGQVYDILQKTITDLSKAYHAPVFDPHVTLLGSLPGTEEAISLRCVKLGESLAPFDIFLAEPACGDQYFQCVFLKAQETPALTNAHELANRLFVKAPNPFMPHLSLLYGHYSLELKHKITSSLSQALSLNFTVDTIHLIHAKSEHPMDWASILSFPLSG</sequence>
<keyword evidence="2" id="KW-1185">Reference proteome</keyword>
<dbReference type="InterPro" id="IPR012386">
    <property type="entry name" value="Cyclic-nucl_3Pdiesterase"/>
</dbReference>
<gene>
    <name evidence="1" type="ORF">PQG83_18765</name>
</gene>
<dbReference type="Proteomes" id="UP001302494">
    <property type="component" value="Chromosome"/>
</dbReference>
<dbReference type="PANTHER" id="PTHR28141">
    <property type="entry name" value="2',3'-CYCLIC-NUCLEOTIDE 3'-PHOSPHODIESTERASE"/>
    <property type="match status" value="1"/>
</dbReference>
<dbReference type="Pfam" id="PF07823">
    <property type="entry name" value="CPDase"/>
    <property type="match status" value="1"/>
</dbReference>